<dbReference type="Pfam" id="PF20153">
    <property type="entry name" value="DUF6535"/>
    <property type="match status" value="1"/>
</dbReference>
<evidence type="ECO:0000313" key="4">
    <source>
        <dbReference type="Proteomes" id="UP001362999"/>
    </source>
</evidence>
<keyword evidence="1" id="KW-1133">Transmembrane helix</keyword>
<dbReference type="InterPro" id="IPR045338">
    <property type="entry name" value="DUF6535"/>
</dbReference>
<feature type="domain" description="DUF6535" evidence="2">
    <location>
        <begin position="1"/>
        <end position="147"/>
    </location>
</feature>
<feature type="transmembrane region" description="Helical" evidence="1">
    <location>
        <begin position="126"/>
        <end position="147"/>
    </location>
</feature>
<protein>
    <recommendedName>
        <fullName evidence="2">DUF6535 domain-containing protein</fullName>
    </recommendedName>
</protein>
<feature type="transmembrane region" description="Helical" evidence="1">
    <location>
        <begin position="319"/>
        <end position="339"/>
    </location>
</feature>
<dbReference type="Proteomes" id="UP001362999">
    <property type="component" value="Unassembled WGS sequence"/>
</dbReference>
<keyword evidence="1" id="KW-0472">Membrane</keyword>
<dbReference type="AlphaFoldDB" id="A0AAV9ZBD0"/>
<keyword evidence="1" id="KW-0812">Transmembrane</keyword>
<keyword evidence="4" id="KW-1185">Reference proteome</keyword>
<feature type="non-terminal residue" evidence="3">
    <location>
        <position position="1"/>
    </location>
</feature>
<accession>A0AAV9ZBD0</accession>
<evidence type="ECO:0000256" key="1">
    <source>
        <dbReference type="SAM" id="Phobius"/>
    </source>
</evidence>
<evidence type="ECO:0000313" key="3">
    <source>
        <dbReference type="EMBL" id="KAK6977307.1"/>
    </source>
</evidence>
<dbReference type="EMBL" id="JAWWNJ010000170">
    <property type="protein sequence ID" value="KAK6977307.1"/>
    <property type="molecule type" value="Genomic_DNA"/>
</dbReference>
<reference evidence="3 4" key="1">
    <citation type="journal article" date="2024" name="J Genomics">
        <title>Draft genome sequencing and assembly of Favolaschia claudopus CIRM-BRFM 2984 isolated from oak limbs.</title>
        <authorList>
            <person name="Navarro D."/>
            <person name="Drula E."/>
            <person name="Chaduli D."/>
            <person name="Cazenave R."/>
            <person name="Ahrendt S."/>
            <person name="Wang J."/>
            <person name="Lipzen A."/>
            <person name="Daum C."/>
            <person name="Barry K."/>
            <person name="Grigoriev I.V."/>
            <person name="Favel A."/>
            <person name="Rosso M.N."/>
            <person name="Martin F."/>
        </authorList>
    </citation>
    <scope>NUCLEOTIDE SEQUENCE [LARGE SCALE GENOMIC DNA]</scope>
    <source>
        <strain evidence="3 4">CIRM-BRFM 2984</strain>
    </source>
</reference>
<evidence type="ECO:0000259" key="2">
    <source>
        <dbReference type="Pfam" id="PF20153"/>
    </source>
</evidence>
<proteinExistence type="predicted"/>
<feature type="transmembrane region" description="Helical" evidence="1">
    <location>
        <begin position="153"/>
        <end position="178"/>
    </location>
</feature>
<feature type="transmembrane region" description="Helical" evidence="1">
    <location>
        <begin position="65"/>
        <end position="84"/>
    </location>
</feature>
<organism evidence="3 4">
    <name type="scientific">Favolaschia claudopus</name>
    <dbReference type="NCBI Taxonomy" id="2862362"/>
    <lineage>
        <taxon>Eukaryota</taxon>
        <taxon>Fungi</taxon>
        <taxon>Dikarya</taxon>
        <taxon>Basidiomycota</taxon>
        <taxon>Agaricomycotina</taxon>
        <taxon>Agaricomycetes</taxon>
        <taxon>Agaricomycetidae</taxon>
        <taxon>Agaricales</taxon>
        <taxon>Marasmiineae</taxon>
        <taxon>Mycenaceae</taxon>
        <taxon>Favolaschia</taxon>
    </lineage>
</organism>
<name>A0AAV9ZBD0_9AGAR</name>
<comment type="caution">
    <text evidence="3">The sequence shown here is derived from an EMBL/GenBank/DDBJ whole genome shotgun (WGS) entry which is preliminary data.</text>
</comment>
<sequence length="865" mass="97089">GLFSAVLSAFLIESYQSLTPAPEDRMITLLGQISTQLSGIANGTRIDIPPPEPFVVPTSSLICNLLWFISLGLSLSSALIATLVEQWARDFRYKTDMRSSPVIRARIFAYLYYGLKRYKMHAVVDLIPFLLHASLVLFFAGLVAFLAPVNHDAMILSIILLAVLLFAYAALTVFPLLYHDSPYKTPLSAGLWRIVQHFRTFDPAAKVSRPSSSMVDAMNETAICSSPHRDERDRSALGWTVKSLSNDVELEPFLEGIPDALHSSGPRGRRRAYDKQIEILVQDSKVQLLKRAESFLRDCDSILLKPETRIRRHITALKALWAIAATLPTASHLMIGSSAQFDWLLVRQSVLPEIDGFQVSARAALYLNVVVALLSEIDAHLQVLTEIERRLLPSGVYPPQPLLDHRSLSEGMQLTATRLKIFISQSRKWHIGIEELLLQMAPEIEGLVANVNIQARSALQSLRDILIRIEHIVHVDFLSNAAAQKSWPYQFEATESLFTSQISTHDEFDGALYSQAFDAIVLKEENLAKTISQHADEVLGTLLFLILCWDCAMDGVVRHVPWQLGWYLSQQPYGTQSAVLQKCNNLRLCRCLMAQIDYSIYYNSARSVEGLWLVASAMVGLHAHGDQLARPWKLDPAIPSHPQLIEQILGTLRRSAIPQVHSTIPLLQTYALNTMFPELLESRNWKFEADTLVPLHPLFAKLHSENPDPVPGTLSSMSILDLRMTILSNFLDEIDDNPIPPYCIDTLKMLTQFYPESPGVSPSVQLRFAESWNALIRRTTDMTWLTPIGWPILASNLFLAYRVRLVSQGGAEFCWLNDTMAVRIVMEGFDLWMEKDWGIREPLGKYKSILGTVLEGDGDGDARSS</sequence>
<gene>
    <name evidence="3" type="ORF">R3P38DRAFT_3125316</name>
</gene>